<dbReference type="AlphaFoldDB" id="A0A1R2C8C4"/>
<gene>
    <name evidence="1" type="ORF">SteCoe_13482</name>
</gene>
<keyword evidence="2" id="KW-1185">Reference proteome</keyword>
<dbReference type="Proteomes" id="UP000187209">
    <property type="component" value="Unassembled WGS sequence"/>
</dbReference>
<proteinExistence type="predicted"/>
<name>A0A1R2C8C4_9CILI</name>
<dbReference type="OrthoDB" id="325456at2759"/>
<sequence>MSYIQRDLLGVILKLKNDEEKINFIKKMLSRVYRPYAKRKNSIAMSSFVSDDLSPNLIRNFGCSQAKLKLIKKNRIYTDDQYHFIYENFMSIYKEHISCGSRLKSEKPEVFITHIKQFFYDKDLVTESYLRILMNIYKNQKWVDVKLFTESIEALQANFFGTVYYFFIKPPADTKIKLENQKLVFFYNLINVQMKKSLNFTQLCEMFKTAFRGMKDSEANCKVRELLNKLALREKIQKQSLTLEELISILPG</sequence>
<protein>
    <submittedName>
        <fullName evidence="1">Uncharacterized protein</fullName>
    </submittedName>
</protein>
<evidence type="ECO:0000313" key="1">
    <source>
        <dbReference type="EMBL" id="OMJ85246.1"/>
    </source>
</evidence>
<organism evidence="1 2">
    <name type="scientific">Stentor coeruleus</name>
    <dbReference type="NCBI Taxonomy" id="5963"/>
    <lineage>
        <taxon>Eukaryota</taxon>
        <taxon>Sar</taxon>
        <taxon>Alveolata</taxon>
        <taxon>Ciliophora</taxon>
        <taxon>Postciliodesmatophora</taxon>
        <taxon>Heterotrichea</taxon>
        <taxon>Heterotrichida</taxon>
        <taxon>Stentoridae</taxon>
        <taxon>Stentor</taxon>
    </lineage>
</organism>
<comment type="caution">
    <text evidence="1">The sequence shown here is derived from an EMBL/GenBank/DDBJ whole genome shotgun (WGS) entry which is preliminary data.</text>
</comment>
<dbReference type="EMBL" id="MPUH01000243">
    <property type="protein sequence ID" value="OMJ85246.1"/>
    <property type="molecule type" value="Genomic_DNA"/>
</dbReference>
<evidence type="ECO:0000313" key="2">
    <source>
        <dbReference type="Proteomes" id="UP000187209"/>
    </source>
</evidence>
<reference evidence="1 2" key="1">
    <citation type="submission" date="2016-11" db="EMBL/GenBank/DDBJ databases">
        <title>The macronuclear genome of Stentor coeruleus: a giant cell with tiny introns.</title>
        <authorList>
            <person name="Slabodnick M."/>
            <person name="Ruby J.G."/>
            <person name="Reiff S.B."/>
            <person name="Swart E.C."/>
            <person name="Gosai S."/>
            <person name="Prabakaran S."/>
            <person name="Witkowska E."/>
            <person name="Larue G.E."/>
            <person name="Fisher S."/>
            <person name="Freeman R.M."/>
            <person name="Gunawardena J."/>
            <person name="Chu W."/>
            <person name="Stover N.A."/>
            <person name="Gregory B.D."/>
            <person name="Nowacki M."/>
            <person name="Derisi J."/>
            <person name="Roy S.W."/>
            <person name="Marshall W.F."/>
            <person name="Sood P."/>
        </authorList>
    </citation>
    <scope>NUCLEOTIDE SEQUENCE [LARGE SCALE GENOMIC DNA]</scope>
    <source>
        <strain evidence="1">WM001</strain>
    </source>
</reference>
<accession>A0A1R2C8C4</accession>